<gene>
    <name evidence="3" type="ORF">DNFV4_01304</name>
</gene>
<dbReference type="AlphaFoldDB" id="A0AA86MXI2"/>
<protein>
    <submittedName>
        <fullName evidence="3">SpoIID/LytB domain-containing protein</fullName>
    </submittedName>
</protein>
<dbReference type="InterPro" id="IPR051922">
    <property type="entry name" value="Bact_Sporulation_Assoc"/>
</dbReference>
<organism evidence="3 4">
    <name type="scientific">Nitrospira tepida</name>
    <dbReference type="NCBI Taxonomy" id="2973512"/>
    <lineage>
        <taxon>Bacteria</taxon>
        <taxon>Pseudomonadati</taxon>
        <taxon>Nitrospirota</taxon>
        <taxon>Nitrospiria</taxon>
        <taxon>Nitrospirales</taxon>
        <taxon>Nitrospiraceae</taxon>
        <taxon>Nitrospira</taxon>
    </lineage>
</organism>
<dbReference type="NCBIfam" id="TIGR02669">
    <property type="entry name" value="SpoIID_LytB"/>
    <property type="match status" value="1"/>
</dbReference>
<dbReference type="Pfam" id="PF08486">
    <property type="entry name" value="SpoIID"/>
    <property type="match status" value="1"/>
</dbReference>
<reference evidence="3" key="1">
    <citation type="submission" date="2022-10" db="EMBL/GenBank/DDBJ databases">
        <authorList>
            <person name="Koch H."/>
        </authorList>
    </citation>
    <scope>NUCLEOTIDE SEQUENCE</scope>
    <source>
        <strain evidence="3">DNF</strain>
    </source>
</reference>
<feature type="chain" id="PRO_5041683314" evidence="1">
    <location>
        <begin position="29"/>
        <end position="413"/>
    </location>
</feature>
<evidence type="ECO:0000313" key="4">
    <source>
        <dbReference type="Proteomes" id="UP001179121"/>
    </source>
</evidence>
<proteinExistence type="predicted"/>
<dbReference type="GO" id="GO:0030288">
    <property type="term" value="C:outer membrane-bounded periplasmic space"/>
    <property type="evidence" value="ECO:0007669"/>
    <property type="project" value="TreeGrafter"/>
</dbReference>
<accession>A0AA86MXI2</accession>
<dbReference type="PANTHER" id="PTHR30032">
    <property type="entry name" value="N-ACETYLMURAMOYL-L-ALANINE AMIDASE-RELATED"/>
    <property type="match status" value="1"/>
</dbReference>
<dbReference type="InterPro" id="IPR013486">
    <property type="entry name" value="SpoIID/LytB"/>
</dbReference>
<keyword evidence="1" id="KW-0732">Signal</keyword>
<dbReference type="InterPro" id="IPR013693">
    <property type="entry name" value="SpoIID/LytB_N"/>
</dbReference>
<sequence>MTPLPSRWLLGSWLLAIMAAGMPPVAEAASGVTIRVLLTAEASQVEVQAEGALLVSGADGRERHLPSPVMVTAGNTGLLLSGAASSSDRLTVHGGRTGLVVGLVQTTAAAGKAPAGSHAGVGTLTKWTLSGGLQVIQHGRQLMVVNDVDLEDYTKGVVPGEVSAGWHSEVLKAQAVAARTYALYQRTMSAGRDYDVVAGVQDQVYQGRQGVDERILRAVEETKGLAVGFQGRPIYAAFSSTAAGPTEDALNVWSKDLPYLRGVDCPFDMKSPYYRWRVAVPIDKLERALRQQGIGVGVVATVTPFGYSRAGRVTRIRILHSGGELLLRGEDLRKIVGYSILPSARFEVEAVGADVVFNGFGAGHGVGLCQWGAKEMAELGYSFSTILSYYYPGTDLMRVDQLDLSPQIPSNQS</sequence>
<feature type="domain" description="Sporulation stage II protein D amidase enhancer LytB N-terminal" evidence="2">
    <location>
        <begin position="140"/>
        <end position="226"/>
    </location>
</feature>
<keyword evidence="4" id="KW-1185">Reference proteome</keyword>
<dbReference type="EMBL" id="OX365700">
    <property type="protein sequence ID" value="CAI4030872.1"/>
    <property type="molecule type" value="Genomic_DNA"/>
</dbReference>
<dbReference type="PANTHER" id="PTHR30032:SF4">
    <property type="entry name" value="AMIDASE ENHANCER"/>
    <property type="match status" value="1"/>
</dbReference>
<dbReference type="KEGG" id="nti:DNFV4_01304"/>
<dbReference type="Proteomes" id="UP001179121">
    <property type="component" value="Chromosome"/>
</dbReference>
<dbReference type="GO" id="GO:0030435">
    <property type="term" value="P:sporulation resulting in formation of a cellular spore"/>
    <property type="evidence" value="ECO:0007669"/>
    <property type="project" value="InterPro"/>
</dbReference>
<evidence type="ECO:0000313" key="3">
    <source>
        <dbReference type="EMBL" id="CAI4030872.1"/>
    </source>
</evidence>
<feature type="signal peptide" evidence="1">
    <location>
        <begin position="1"/>
        <end position="28"/>
    </location>
</feature>
<evidence type="ECO:0000256" key="1">
    <source>
        <dbReference type="SAM" id="SignalP"/>
    </source>
</evidence>
<evidence type="ECO:0000259" key="2">
    <source>
        <dbReference type="Pfam" id="PF08486"/>
    </source>
</evidence>
<name>A0AA86MXI2_9BACT</name>